<accession>A0A4W4GWI7</accession>
<keyword evidence="10 16" id="KW-0472">Membrane</keyword>
<dbReference type="Ensembl" id="ENSEEET00000041052.2">
    <property type="protein sequence ID" value="ENSEEEP00000040587.2"/>
    <property type="gene ID" value="ENSEEEG00000019226.2"/>
</dbReference>
<dbReference type="InterPro" id="IPR001611">
    <property type="entry name" value="Leu-rich_rpt"/>
</dbReference>
<dbReference type="AlphaFoldDB" id="A0A4W4GWI7"/>
<feature type="transmembrane region" description="Helical" evidence="16">
    <location>
        <begin position="650"/>
        <end position="666"/>
    </location>
</feature>
<dbReference type="Gene3D" id="3.40.50.10140">
    <property type="entry name" value="Toll/interleukin-1 receptor homology (TIR) domain"/>
    <property type="match status" value="1"/>
</dbReference>
<reference evidence="18" key="3">
    <citation type="submission" date="2020-05" db="EMBL/GenBank/DDBJ databases">
        <title>Electrophorus electricus (electric eel) genome, fEleEle1, primary haplotype.</title>
        <authorList>
            <person name="Myers G."/>
            <person name="Meyer A."/>
            <person name="Fedrigo O."/>
            <person name="Formenti G."/>
            <person name="Rhie A."/>
            <person name="Tracey A."/>
            <person name="Sims Y."/>
            <person name="Jarvis E.D."/>
        </authorList>
    </citation>
    <scope>NUCLEOTIDE SEQUENCE [LARGE SCALE GENOMIC DNA]</scope>
</reference>
<evidence type="ECO:0000256" key="4">
    <source>
        <dbReference type="ARBA" id="ARBA00022614"/>
    </source>
</evidence>
<feature type="domain" description="TIR" evidence="17">
    <location>
        <begin position="680"/>
        <end position="821"/>
    </location>
</feature>
<gene>
    <name evidence="18" type="primary">tlr22</name>
</gene>
<dbReference type="InterPro" id="IPR017241">
    <property type="entry name" value="Toll-like_receptor"/>
</dbReference>
<keyword evidence="11 14" id="KW-0675">Receptor</keyword>
<dbReference type="GO" id="GO:0005886">
    <property type="term" value="C:plasma membrane"/>
    <property type="evidence" value="ECO:0007669"/>
    <property type="project" value="TreeGrafter"/>
</dbReference>
<reference evidence="19" key="2">
    <citation type="journal article" date="2017" name="Sci. Adv.">
        <title>A tail of two voltages: Proteomic comparison of the three electric organs of the electric eel.</title>
        <authorList>
            <person name="Traeger L.L."/>
            <person name="Sabat G."/>
            <person name="Barrett-Wilt G.A."/>
            <person name="Wells G.B."/>
            <person name="Sussman M.R."/>
        </authorList>
    </citation>
    <scope>NUCLEOTIDE SEQUENCE [LARGE SCALE GENOMIC DNA]</scope>
</reference>
<dbReference type="GO" id="GO:0002224">
    <property type="term" value="P:toll-like receptor signaling pathway"/>
    <property type="evidence" value="ECO:0007669"/>
    <property type="project" value="InterPro"/>
</dbReference>
<evidence type="ECO:0000259" key="17">
    <source>
        <dbReference type="PROSITE" id="PS50104"/>
    </source>
</evidence>
<dbReference type="GO" id="GO:0009617">
    <property type="term" value="P:response to bacterium"/>
    <property type="evidence" value="ECO:0007669"/>
    <property type="project" value="Ensembl"/>
</dbReference>
<reference evidence="18" key="4">
    <citation type="submission" date="2025-08" db="UniProtKB">
        <authorList>
            <consortium name="Ensembl"/>
        </authorList>
    </citation>
    <scope>IDENTIFICATION</scope>
</reference>
<evidence type="ECO:0000256" key="2">
    <source>
        <dbReference type="ARBA" id="ARBA00009634"/>
    </source>
</evidence>
<dbReference type="FunFam" id="3.40.50.10140:FF:000001">
    <property type="entry name" value="Toll-like receptor 2"/>
    <property type="match status" value="1"/>
</dbReference>
<evidence type="ECO:0000256" key="5">
    <source>
        <dbReference type="ARBA" id="ARBA00022692"/>
    </source>
</evidence>
<sequence length="868" mass="100195">MPANLEKGCSKITICQTVFSIYVFIVLSQIPNKVRYLDISFNLISNIKLKNVSRGLLQGLTQLQVLRLDGNRIEGIEQHSFSTLLNLKVLNLTKNKIQHIDRLKPVLSSPVLEELFIGCNKLHRFNSYDLSKSPLSLRKIDFSYNLLISFQIIENIFPVLYHLDISHCGQDRAMLWNITDKAYLNSVMTLYMSGIHIPLESIATFLQILASLYKIRLSEINQVKVEALLQYVSSPELGILLLKGNNISVLTEHMFKHCFNLIELDLSDNEISNISALVFIGLTQLNVMRLQLNQLIQVKRTFQMLPTLKFIDLSRNLIHTLTYLNNLEVLKLGSNKLLTIDNAFKNCLPSLKNLQLVYNKLSTLTDGSFKSLSNLKSLSISDNQISEIERHAFTGLINLDQLLLSSNRITKKSIRDPTVFSGMPNLKHLDLFSNVISYMDDNLNNPPFIHLKSLKCLSIHSLTSLEMFYGGSMNLDHLHPDTFNSTPKLWFLDRSKNAFSADNSIPPEVFHPVPGLTKLIISKAQLHSLSFLLNARLSRLSVIQASENMLDVINQTLIKSLSRLRYLDMKRNTFTCDCSNEIFIDWAMKSNYTQVIYLSRYTCSYPPSMRGMRFVNLNTESCIVSIDFICFICTSVLAVFTLLASFIYHFLYWQMVYAYYLFLAFLHDNKKKQMHQQHGFQYDAFISYNAQDEPWVVQELLPNLESEQGWRLCLHYRDFEPGKPIIDNIIDGIYSSHKTICLITHSYLRSTWCSKEIQMANFRLFDEQKDVLILVFLEDIPTQQLSPYHQMRKLVKKMTCLRWPKAGEDIRLFWQKLRQALETKGDPEEENTILDVKDRLNRTPPCFLFPLCPYCLSPSMSPSFYIRS</sequence>
<keyword evidence="4" id="KW-0433">Leucine-rich repeat</keyword>
<proteinExistence type="inferred from homology"/>
<evidence type="ECO:0000256" key="12">
    <source>
        <dbReference type="ARBA" id="ARBA00023180"/>
    </source>
</evidence>
<dbReference type="Pfam" id="PF13855">
    <property type="entry name" value="LRR_8"/>
    <property type="match status" value="3"/>
</dbReference>
<dbReference type="GO" id="GO:0006954">
    <property type="term" value="P:inflammatory response"/>
    <property type="evidence" value="ECO:0007669"/>
    <property type="project" value="UniProtKB-UniRule"/>
</dbReference>
<keyword evidence="6" id="KW-0732">Signal</keyword>
<dbReference type="PANTHER" id="PTHR24365">
    <property type="entry name" value="TOLL-LIKE RECEPTOR"/>
    <property type="match status" value="1"/>
</dbReference>
<dbReference type="InterPro" id="IPR003591">
    <property type="entry name" value="Leu-rich_rpt_typical-subtyp"/>
</dbReference>
<dbReference type="STRING" id="8005.ENSEEEP00000040587"/>
<reference evidence="18" key="5">
    <citation type="submission" date="2025-09" db="UniProtKB">
        <authorList>
            <consortium name="Ensembl"/>
        </authorList>
    </citation>
    <scope>IDENTIFICATION</scope>
</reference>
<evidence type="ECO:0000256" key="10">
    <source>
        <dbReference type="ARBA" id="ARBA00023136"/>
    </source>
</evidence>
<dbReference type="Proteomes" id="UP000314983">
    <property type="component" value="Chromosome 6"/>
</dbReference>
<keyword evidence="7" id="KW-0677">Repeat</keyword>
<evidence type="ECO:0000256" key="15">
    <source>
        <dbReference type="PIRSR" id="PIRSR037595-2"/>
    </source>
</evidence>
<keyword evidence="8 14" id="KW-0391">Immunity</keyword>
<evidence type="ECO:0000256" key="14">
    <source>
        <dbReference type="PIRNR" id="PIRNR037595"/>
    </source>
</evidence>
<evidence type="ECO:0000256" key="1">
    <source>
        <dbReference type="ARBA" id="ARBA00004479"/>
    </source>
</evidence>
<keyword evidence="15" id="KW-1015">Disulfide bond</keyword>
<dbReference type="InterPro" id="IPR035897">
    <property type="entry name" value="Toll_tir_struct_dom_sf"/>
</dbReference>
<dbReference type="InterPro" id="IPR032675">
    <property type="entry name" value="LRR_dom_sf"/>
</dbReference>
<keyword evidence="13 14" id="KW-0395">Inflammatory response</keyword>
<keyword evidence="3 14" id="KW-0399">Innate immunity</keyword>
<dbReference type="PANTHER" id="PTHR24365:SF522">
    <property type="entry name" value="LOW QUALITY PROTEIN: TOLL-LIKE RECEPTOR 13-RELATED"/>
    <property type="match status" value="1"/>
</dbReference>
<evidence type="ECO:0000256" key="9">
    <source>
        <dbReference type="ARBA" id="ARBA00022989"/>
    </source>
</evidence>
<comment type="similarity">
    <text evidence="2 14">Belongs to the Toll-like receptor family.</text>
</comment>
<dbReference type="GO" id="GO:0004888">
    <property type="term" value="F:transmembrane signaling receptor activity"/>
    <property type="evidence" value="ECO:0007669"/>
    <property type="project" value="InterPro"/>
</dbReference>
<evidence type="ECO:0000256" key="7">
    <source>
        <dbReference type="ARBA" id="ARBA00022737"/>
    </source>
</evidence>
<keyword evidence="5 16" id="KW-0812">Transmembrane</keyword>
<keyword evidence="12" id="KW-0325">Glycoprotein</keyword>
<dbReference type="SMART" id="SM00365">
    <property type="entry name" value="LRR_SD22"/>
    <property type="match status" value="8"/>
</dbReference>
<evidence type="ECO:0000256" key="16">
    <source>
        <dbReference type="SAM" id="Phobius"/>
    </source>
</evidence>
<feature type="disulfide bond" evidence="15">
    <location>
        <begin position="9"/>
        <end position="15"/>
    </location>
</feature>
<evidence type="ECO:0000256" key="11">
    <source>
        <dbReference type="ARBA" id="ARBA00023170"/>
    </source>
</evidence>
<dbReference type="SUPFAM" id="SSF52200">
    <property type="entry name" value="Toll/Interleukin receptor TIR domain"/>
    <property type="match status" value="1"/>
</dbReference>
<reference evidence="19" key="1">
    <citation type="journal article" date="2014" name="Science">
        <title>Nonhuman genetics. Genomic basis for the convergent evolution of electric organs.</title>
        <authorList>
            <person name="Gallant J.R."/>
            <person name="Traeger L.L."/>
            <person name="Volkening J.D."/>
            <person name="Moffett H."/>
            <person name="Chen P.H."/>
            <person name="Novina C.D."/>
            <person name="Phillips G.N.Jr."/>
            <person name="Anand R."/>
            <person name="Wells G.B."/>
            <person name="Pinch M."/>
            <person name="Guth R."/>
            <person name="Unguez G.A."/>
            <person name="Albert J.S."/>
            <person name="Zakon H.H."/>
            <person name="Samanta M.P."/>
            <person name="Sussman M.R."/>
        </authorList>
    </citation>
    <scope>NUCLEOTIDE SEQUENCE [LARGE SCALE GENOMIC DNA]</scope>
</reference>
<dbReference type="GeneTree" id="ENSGT00940000163999"/>
<keyword evidence="19" id="KW-1185">Reference proteome</keyword>
<dbReference type="PIRSF" id="PIRSF037595">
    <property type="entry name" value="Toll-like_receptor"/>
    <property type="match status" value="1"/>
</dbReference>
<evidence type="ECO:0000256" key="8">
    <source>
        <dbReference type="ARBA" id="ARBA00022859"/>
    </source>
</evidence>
<dbReference type="InterPro" id="IPR000157">
    <property type="entry name" value="TIR_dom"/>
</dbReference>
<evidence type="ECO:0000313" key="18">
    <source>
        <dbReference type="Ensembl" id="ENSEEEP00000040587.2"/>
    </source>
</evidence>
<dbReference type="GO" id="GO:0045087">
    <property type="term" value="P:innate immune response"/>
    <property type="evidence" value="ECO:0007669"/>
    <property type="project" value="UniProtKB-UniRule"/>
</dbReference>
<dbReference type="OMA" id="FFIDWAM"/>
<protein>
    <recommendedName>
        <fullName evidence="17">TIR domain-containing protein</fullName>
    </recommendedName>
</protein>
<organism evidence="18 19">
    <name type="scientific">Electrophorus electricus</name>
    <name type="common">Electric eel</name>
    <name type="synonym">Gymnotus electricus</name>
    <dbReference type="NCBI Taxonomy" id="8005"/>
    <lineage>
        <taxon>Eukaryota</taxon>
        <taxon>Metazoa</taxon>
        <taxon>Chordata</taxon>
        <taxon>Craniata</taxon>
        <taxon>Vertebrata</taxon>
        <taxon>Euteleostomi</taxon>
        <taxon>Actinopterygii</taxon>
        <taxon>Neopterygii</taxon>
        <taxon>Teleostei</taxon>
        <taxon>Ostariophysi</taxon>
        <taxon>Gymnotiformes</taxon>
        <taxon>Gymnotoidei</taxon>
        <taxon>Gymnotidae</taxon>
        <taxon>Electrophorus</taxon>
    </lineage>
</organism>
<dbReference type="SMART" id="SM00255">
    <property type="entry name" value="TIR"/>
    <property type="match status" value="1"/>
</dbReference>
<dbReference type="SUPFAM" id="SSF52058">
    <property type="entry name" value="L domain-like"/>
    <property type="match status" value="1"/>
</dbReference>
<dbReference type="PROSITE" id="PS50104">
    <property type="entry name" value="TIR"/>
    <property type="match status" value="1"/>
</dbReference>
<keyword evidence="9 16" id="KW-1133">Transmembrane helix</keyword>
<dbReference type="Gene3D" id="3.80.10.10">
    <property type="entry name" value="Ribonuclease Inhibitor"/>
    <property type="match status" value="4"/>
</dbReference>
<name>A0A4W4GWI7_ELEEL</name>
<evidence type="ECO:0000256" key="3">
    <source>
        <dbReference type="ARBA" id="ARBA00022588"/>
    </source>
</evidence>
<dbReference type="PROSITE" id="PS51450">
    <property type="entry name" value="LRR"/>
    <property type="match status" value="5"/>
</dbReference>
<evidence type="ECO:0000256" key="13">
    <source>
        <dbReference type="ARBA" id="ARBA00023198"/>
    </source>
</evidence>
<evidence type="ECO:0000256" key="6">
    <source>
        <dbReference type="ARBA" id="ARBA00022729"/>
    </source>
</evidence>
<dbReference type="Pfam" id="PF01582">
    <property type="entry name" value="TIR"/>
    <property type="match status" value="1"/>
</dbReference>
<dbReference type="SUPFAM" id="SSF52047">
    <property type="entry name" value="RNI-like"/>
    <property type="match status" value="1"/>
</dbReference>
<evidence type="ECO:0000313" key="19">
    <source>
        <dbReference type="Proteomes" id="UP000314983"/>
    </source>
</evidence>
<comment type="subcellular location">
    <subcellularLocation>
        <location evidence="1">Membrane</location>
        <topology evidence="1">Single-pass type I membrane protein</topology>
    </subcellularLocation>
</comment>
<dbReference type="SMART" id="SM00369">
    <property type="entry name" value="LRR_TYP"/>
    <property type="match status" value="10"/>
</dbReference>